<protein>
    <submittedName>
        <fullName evidence="5">Uncharacterized protein</fullName>
    </submittedName>
</protein>
<keyword evidence="6" id="KW-1185">Reference proteome</keyword>
<dbReference type="Proteomes" id="UP000035553">
    <property type="component" value="Unassembled WGS sequence"/>
</dbReference>
<gene>
    <name evidence="5" type="ORF">SINU_11980</name>
</gene>
<keyword evidence="1" id="KW-0812">Transmembrane</keyword>
<dbReference type="Gene3D" id="3.20.20.80">
    <property type="entry name" value="Glycosidases"/>
    <property type="match status" value="1"/>
</dbReference>
<dbReference type="Pfam" id="PF01471">
    <property type="entry name" value="PG_binding_1"/>
    <property type="match status" value="1"/>
</dbReference>
<accession>A0A0U1QLN6</accession>
<dbReference type="AlphaFoldDB" id="A0A0U1QLN6"/>
<keyword evidence="1" id="KW-1133">Transmembrane helix</keyword>
<evidence type="ECO:0000259" key="4">
    <source>
        <dbReference type="Pfam" id="PF21015"/>
    </source>
</evidence>
<dbReference type="STRING" id="1069536.SINU_11980"/>
<dbReference type="Gene3D" id="1.10.101.10">
    <property type="entry name" value="PGBD-like superfamily/PGBD"/>
    <property type="match status" value="2"/>
</dbReference>
<proteinExistence type="predicted"/>
<dbReference type="RefSeq" id="WP_010025232.1">
    <property type="nucleotide sequence ID" value="NZ_AFVQ02000175.1"/>
</dbReference>
<evidence type="ECO:0000313" key="6">
    <source>
        <dbReference type="Proteomes" id="UP000035553"/>
    </source>
</evidence>
<keyword evidence="1" id="KW-0472">Membrane</keyword>
<dbReference type="InterPro" id="IPR048479">
    <property type="entry name" value="Ybfg_C"/>
</dbReference>
<dbReference type="OrthoDB" id="1795295at2"/>
<organism evidence="5 6">
    <name type="scientific">Sporolactobacillus inulinus CASD</name>
    <dbReference type="NCBI Taxonomy" id="1069536"/>
    <lineage>
        <taxon>Bacteria</taxon>
        <taxon>Bacillati</taxon>
        <taxon>Bacillota</taxon>
        <taxon>Bacilli</taxon>
        <taxon>Bacillales</taxon>
        <taxon>Sporolactobacillaceae</taxon>
        <taxon>Sporolactobacillus</taxon>
    </lineage>
</organism>
<evidence type="ECO:0000259" key="2">
    <source>
        <dbReference type="Pfam" id="PF01471"/>
    </source>
</evidence>
<feature type="domain" description="Peptidoglycan binding-like" evidence="2">
    <location>
        <begin position="215"/>
        <end position="267"/>
    </location>
</feature>
<dbReference type="SUPFAM" id="SSF47090">
    <property type="entry name" value="PGBD-like"/>
    <property type="match status" value="2"/>
</dbReference>
<dbReference type="InterPro" id="IPR002477">
    <property type="entry name" value="Peptidoglycan-bd-like"/>
</dbReference>
<comment type="caution">
    <text evidence="5">The sequence shown here is derived from an EMBL/GenBank/DDBJ whole genome shotgun (WGS) entry which is preliminary data.</text>
</comment>
<dbReference type="InterPro" id="IPR036366">
    <property type="entry name" value="PGBDSf"/>
</dbReference>
<dbReference type="EMBL" id="AFVQ02000175">
    <property type="protein sequence ID" value="KLI01717.1"/>
    <property type="molecule type" value="Genomic_DNA"/>
</dbReference>
<evidence type="ECO:0000256" key="1">
    <source>
        <dbReference type="SAM" id="Phobius"/>
    </source>
</evidence>
<feature type="domain" description="Rv2525c-like glycoside hydrolase-like" evidence="3">
    <location>
        <begin position="296"/>
        <end position="467"/>
    </location>
</feature>
<feature type="domain" description="Ybfg-like C-terminal" evidence="4">
    <location>
        <begin position="548"/>
        <end position="656"/>
    </location>
</feature>
<evidence type="ECO:0000259" key="3">
    <source>
        <dbReference type="Pfam" id="PF08924"/>
    </source>
</evidence>
<dbReference type="SUPFAM" id="SSF51445">
    <property type="entry name" value="(Trans)glycosidases"/>
    <property type="match status" value="1"/>
</dbReference>
<dbReference type="Pfam" id="PF08924">
    <property type="entry name" value="Rv2525c_GlyHyd-like"/>
    <property type="match status" value="1"/>
</dbReference>
<dbReference type="InterPro" id="IPR036365">
    <property type="entry name" value="PGBD-like_sf"/>
</dbReference>
<dbReference type="InterPro" id="IPR015020">
    <property type="entry name" value="Rv2525c-like_Glyco_Hydro-like"/>
</dbReference>
<name>A0A0U1QLN6_9BACL</name>
<dbReference type="InterPro" id="IPR017853">
    <property type="entry name" value="GH"/>
</dbReference>
<evidence type="ECO:0000313" key="5">
    <source>
        <dbReference type="EMBL" id="KLI01717.1"/>
    </source>
</evidence>
<feature type="transmembrane region" description="Helical" evidence="1">
    <location>
        <begin position="680"/>
        <end position="703"/>
    </location>
</feature>
<feature type="transmembrane region" description="Helical" evidence="1">
    <location>
        <begin position="710"/>
        <end position="729"/>
    </location>
</feature>
<dbReference type="Pfam" id="PF21015">
    <property type="entry name" value="Ybfg_C"/>
    <property type="match status" value="1"/>
</dbReference>
<dbReference type="CDD" id="cd06418">
    <property type="entry name" value="GH25_BacA-like"/>
    <property type="match status" value="1"/>
</dbReference>
<sequence length="733" mass="79164">MDEMVLLTQKWLNTTYNGRHGYETIPENGKTGWTTVHALTRALQIELGIAEPADNFGDQTKNKFSTLEPGMVGNQIYILQGALWCKGIGPGSWTGIFNDDTAETIMNFKADAGISSDTASVDSTIMDALLDMSAFVLVPGGNSRIRTIQQNLNHDYLAYTGLQPCDGLYGRQTNTALIYALQAEEGLSPSVANGAFGPSTTSKCPTLQPGDSRKAFVRILQYALCVNDFYNGAFDGIYSESVKSAVKSFQSFMVLPETGIANMTTIKGLLSSAGDTNRDALACDTATRLTASTAQVLKRAGFSYVGRYLTGTVGGSTSKALTRQELNYIFDAGLNAFPIYEDFPKDGGINYFNETQGVFDAISAINAAVQLGLPEGTIIYFAVDADALDGEITSNIIPYFSGLKKRFTSDNYPNYRIGVYGTRNVCSRVTEAGYAVKSFVSDMSTGWSGNLGFKMPSNWSYDQFRTITVGNATLGFVEVDMDGYSDRDKGINYVKESVNTTPTQDELDAARVNAFNKIKKNISAIENFELPPKIQYDVPFEISTGLLKVTITFSESLEPTNPVDHVLTIKNGKVQNPFTEGLTALTQKVEVPNSEQYQSTMDGIASATNSGYIVNKVSYDTPANTVSYTISTSLDSIPVTETYQTVLSVSITYTIDYNDPSVPEGARVPAENEFYNLKKFFINAAIGLGVLGGVVLLAALLYFTSAALATLAATAAAVVSLAAFLQNAVNAFN</sequence>
<reference evidence="5 6" key="1">
    <citation type="journal article" date="2011" name="J. Bacteriol.">
        <title>Draft genome sequence of Sporolactobacillus inulinus strain CASD, an efficient D-lactic acid-producing bacterium with high-concentration lactate tolerance capability.</title>
        <authorList>
            <person name="Yu B."/>
            <person name="Su F."/>
            <person name="Wang L."/>
            <person name="Xu K."/>
            <person name="Zhao B."/>
            <person name="Xu P."/>
        </authorList>
    </citation>
    <scope>NUCLEOTIDE SEQUENCE [LARGE SCALE GENOMIC DNA]</scope>
    <source>
        <strain evidence="5 6">CASD</strain>
    </source>
</reference>